<keyword evidence="1" id="KW-1133">Transmembrane helix</keyword>
<dbReference type="KEGG" id="sdr:SCD_n00565"/>
<accession>S6B136</accession>
<name>S6B136_SULDS</name>
<dbReference type="Gene3D" id="3.30.700.10">
    <property type="entry name" value="Glycoprotein, Type 4 Pilin"/>
    <property type="match status" value="1"/>
</dbReference>
<evidence type="ECO:0000256" key="1">
    <source>
        <dbReference type="SAM" id="Phobius"/>
    </source>
</evidence>
<dbReference type="NCBIfam" id="TIGR02532">
    <property type="entry name" value="IV_pilin_GFxxxE"/>
    <property type="match status" value="1"/>
</dbReference>
<dbReference type="AlphaFoldDB" id="S6B136"/>
<dbReference type="EMBL" id="AP013066">
    <property type="protein sequence ID" value="BAN34412.1"/>
    <property type="molecule type" value="Genomic_DNA"/>
</dbReference>
<dbReference type="RefSeq" id="WP_009206640.1">
    <property type="nucleotide sequence ID" value="NC_022357.1"/>
</dbReference>
<dbReference type="InterPro" id="IPR045584">
    <property type="entry name" value="Pilin-like"/>
</dbReference>
<proteinExistence type="predicted"/>
<dbReference type="OrthoDB" id="6038212at2"/>
<dbReference type="InterPro" id="IPR012902">
    <property type="entry name" value="N_methyl_site"/>
</dbReference>
<feature type="transmembrane region" description="Helical" evidence="1">
    <location>
        <begin position="6"/>
        <end position="28"/>
    </location>
</feature>
<protein>
    <recommendedName>
        <fullName evidence="4">Prepilin-type N-terminal cleavage/methylation domain-containing protein</fullName>
    </recommendedName>
</protein>
<dbReference type="STRING" id="1163617.SCD_n00565"/>
<reference evidence="2 3" key="1">
    <citation type="journal article" date="2012" name="Appl. Environ. Microbiol.">
        <title>Draft genome sequence of a psychrotolerant sulfur-oxidizing bacterium, Sulfuricella denitrificans skB26, and proteomic insights into cold adaptation.</title>
        <authorList>
            <person name="Watanabe T."/>
            <person name="Kojima H."/>
            <person name="Fukui M."/>
        </authorList>
    </citation>
    <scope>NUCLEOTIDE SEQUENCE [LARGE SCALE GENOMIC DNA]</scope>
    <source>
        <strain evidence="3">skB26</strain>
    </source>
</reference>
<dbReference type="Pfam" id="PF07963">
    <property type="entry name" value="N_methyl"/>
    <property type="match status" value="1"/>
</dbReference>
<evidence type="ECO:0000313" key="2">
    <source>
        <dbReference type="EMBL" id="BAN34412.1"/>
    </source>
</evidence>
<keyword evidence="1" id="KW-0472">Membrane</keyword>
<evidence type="ECO:0000313" key="3">
    <source>
        <dbReference type="Proteomes" id="UP000015559"/>
    </source>
</evidence>
<keyword evidence="3" id="KW-1185">Reference proteome</keyword>
<dbReference type="Proteomes" id="UP000015559">
    <property type="component" value="Chromosome"/>
</dbReference>
<sequence length="224" mass="23213">MKTTNGFTLVEMAIVLVIVGLLLGGLLMPLSTQVEQRRIGETQKSLDEINQALLGFVIVNKYLPCPANPTLASGAAGAGQARAFAAGTCTGGNSGVLPWATLGVSETDAWGNRYTYRVTVGFADTATFFTLASPGDSIIRTTSGGASIASNIPAVIISHGKNGSGAYNTAGTQLTISADPDEAENSNNDINFVSKAPTATFDDLVAWVSPNILFNRMVTAGKLP</sequence>
<dbReference type="eggNOG" id="COG2165">
    <property type="taxonomic scope" value="Bacteria"/>
</dbReference>
<dbReference type="HOGENOM" id="CLU_098182_0_0_4"/>
<dbReference type="SUPFAM" id="SSF54523">
    <property type="entry name" value="Pili subunits"/>
    <property type="match status" value="1"/>
</dbReference>
<keyword evidence="1" id="KW-0812">Transmembrane</keyword>
<gene>
    <name evidence="2" type="ORF">SCD_n00565</name>
</gene>
<evidence type="ECO:0008006" key="4">
    <source>
        <dbReference type="Google" id="ProtNLM"/>
    </source>
</evidence>
<organism evidence="2 3">
    <name type="scientific">Sulfuricella denitrificans (strain DSM 22764 / NBRC 105220 / skB26)</name>
    <dbReference type="NCBI Taxonomy" id="1163617"/>
    <lineage>
        <taxon>Bacteria</taxon>
        <taxon>Pseudomonadati</taxon>
        <taxon>Pseudomonadota</taxon>
        <taxon>Betaproteobacteria</taxon>
        <taxon>Nitrosomonadales</taxon>
        <taxon>Sulfuricellaceae</taxon>
        <taxon>Sulfuricella</taxon>
    </lineage>
</organism>